<evidence type="ECO:0000313" key="2">
    <source>
        <dbReference type="Proteomes" id="UP000801492"/>
    </source>
</evidence>
<dbReference type="PANTHER" id="PTHR45749">
    <property type="match status" value="1"/>
</dbReference>
<sequence length="394" mass="44661">MSQKRPSGSEFRKRKRVRKIEAKKLGNSLRKWTQAENSQEADVPGISGTGTNLEIENEDMTLPNINTNDPVSWLPITDPVRCFLIEKDPDQGKGSKNIYLTEGSGVFLSAVDMISQFNPEVRAHIESLGKGNISYITPYKQNEIVEILTSEVKKQILDEDRAAEYFSMLFDSRAVKAINLQIPQIWCVLQNLTSNDYNAETIVTAKSIMGLINNKFICTLQIWDPILESVDRVNVALQSKTITIDKASELIKGLIRQIQNIRETADNVFEKAKKVCEECDIDDNFPEQRIKRVKRHNLSKTLDAGYDITPQQKHITKYSVEELKKHAADLCIKYSADINTTEFWAELETLKSQVVATELFVKCECQSSLGLLKAIVELDLKEMFPNVVVALKIF</sequence>
<gene>
    <name evidence="1" type="ORF">ILUMI_08557</name>
</gene>
<dbReference type="PANTHER" id="PTHR45749:SF21">
    <property type="entry name" value="DUF4371 DOMAIN-CONTAINING PROTEIN"/>
    <property type="match status" value="1"/>
</dbReference>
<keyword evidence="2" id="KW-1185">Reference proteome</keyword>
<proteinExistence type="predicted"/>
<protein>
    <submittedName>
        <fullName evidence="1">Uncharacterized protein</fullName>
    </submittedName>
</protein>
<dbReference type="AlphaFoldDB" id="A0A8K0D5X1"/>
<accession>A0A8K0D5X1</accession>
<dbReference type="EMBL" id="VTPC01004006">
    <property type="protein sequence ID" value="KAF2897617.1"/>
    <property type="molecule type" value="Genomic_DNA"/>
</dbReference>
<reference evidence="1" key="1">
    <citation type="submission" date="2019-08" db="EMBL/GenBank/DDBJ databases">
        <title>The genome of the North American firefly Photinus pyralis.</title>
        <authorList>
            <consortium name="Photinus pyralis genome working group"/>
            <person name="Fallon T.R."/>
            <person name="Sander Lower S.E."/>
            <person name="Weng J.-K."/>
        </authorList>
    </citation>
    <scope>NUCLEOTIDE SEQUENCE</scope>
    <source>
        <strain evidence="1">TRF0915ILg1</strain>
        <tissue evidence="1">Whole body</tissue>
    </source>
</reference>
<dbReference type="UniPathway" id="UPA00074">
    <property type="reaction ID" value="UER00131"/>
</dbReference>
<evidence type="ECO:0000313" key="1">
    <source>
        <dbReference type="EMBL" id="KAF2897617.1"/>
    </source>
</evidence>
<dbReference type="GO" id="GO:0006189">
    <property type="term" value="P:'de novo' IMP biosynthetic process"/>
    <property type="evidence" value="ECO:0007669"/>
    <property type="project" value="UniProtKB-UniPathway"/>
</dbReference>
<name>A0A8K0D5X1_IGNLU</name>
<comment type="caution">
    <text evidence="1">The sequence shown here is derived from an EMBL/GenBank/DDBJ whole genome shotgun (WGS) entry which is preliminary data.</text>
</comment>
<organism evidence="1 2">
    <name type="scientific">Ignelater luminosus</name>
    <name type="common">Cucubano</name>
    <name type="synonym">Pyrophorus luminosus</name>
    <dbReference type="NCBI Taxonomy" id="2038154"/>
    <lineage>
        <taxon>Eukaryota</taxon>
        <taxon>Metazoa</taxon>
        <taxon>Ecdysozoa</taxon>
        <taxon>Arthropoda</taxon>
        <taxon>Hexapoda</taxon>
        <taxon>Insecta</taxon>
        <taxon>Pterygota</taxon>
        <taxon>Neoptera</taxon>
        <taxon>Endopterygota</taxon>
        <taxon>Coleoptera</taxon>
        <taxon>Polyphaga</taxon>
        <taxon>Elateriformia</taxon>
        <taxon>Elateroidea</taxon>
        <taxon>Elateridae</taxon>
        <taxon>Agrypninae</taxon>
        <taxon>Pyrophorini</taxon>
        <taxon>Ignelater</taxon>
    </lineage>
</organism>
<dbReference type="OrthoDB" id="6759200at2759"/>
<dbReference type="Proteomes" id="UP000801492">
    <property type="component" value="Unassembled WGS sequence"/>
</dbReference>